<dbReference type="RefSeq" id="WP_050611272.1">
    <property type="nucleotide sequence ID" value="NZ_AYYP01000030.1"/>
</dbReference>
<feature type="transmembrane region" description="Helical" evidence="1">
    <location>
        <begin position="66"/>
        <end position="86"/>
    </location>
</feature>
<proteinExistence type="predicted"/>
<comment type="caution">
    <text evidence="2">The sequence shown here is derived from an EMBL/GenBank/DDBJ whole genome shotgun (WGS) entry which is preliminary data.</text>
</comment>
<gene>
    <name evidence="2" type="ORF">FC14_GL001805</name>
</gene>
<evidence type="ECO:0008006" key="4">
    <source>
        <dbReference type="Google" id="ProtNLM"/>
    </source>
</evidence>
<name>A0A0R2AAQ2_9LACO</name>
<keyword evidence="3" id="KW-1185">Reference proteome</keyword>
<organism evidence="2 3">
    <name type="scientific">Ligilactobacillus agilis DSM 20509</name>
    <dbReference type="NCBI Taxonomy" id="1423718"/>
    <lineage>
        <taxon>Bacteria</taxon>
        <taxon>Bacillati</taxon>
        <taxon>Bacillota</taxon>
        <taxon>Bacilli</taxon>
        <taxon>Lactobacillales</taxon>
        <taxon>Lactobacillaceae</taxon>
        <taxon>Ligilactobacillus</taxon>
    </lineage>
</organism>
<keyword evidence="1" id="KW-1133">Transmembrane helix</keyword>
<feature type="transmembrane region" description="Helical" evidence="1">
    <location>
        <begin position="6"/>
        <end position="30"/>
    </location>
</feature>
<dbReference type="EMBL" id="AYYP01000030">
    <property type="protein sequence ID" value="KRM64529.1"/>
    <property type="molecule type" value="Genomic_DNA"/>
</dbReference>
<dbReference type="OrthoDB" id="7870017at2"/>
<sequence length="113" mass="12547">MGYSTLDHVLLVVFSMIAAFIPRVVPLHIFATRKIPNWFNEWMKYVPVSLFTALVVKDIFINTKTYTFVGLDNVAKILAAIIVMAIAYKTRSMGLSVVFGLIAVALLAMVVPV</sequence>
<dbReference type="PATRIC" id="fig|1423718.3.peg.1877"/>
<dbReference type="Pfam" id="PF05437">
    <property type="entry name" value="AzlD"/>
    <property type="match status" value="1"/>
</dbReference>
<dbReference type="Proteomes" id="UP000051008">
    <property type="component" value="Unassembled WGS sequence"/>
</dbReference>
<protein>
    <recommendedName>
        <fullName evidence="4">Branched-chain amino acid transporter</fullName>
    </recommendedName>
</protein>
<dbReference type="GeneID" id="75136414"/>
<reference evidence="2 3" key="1">
    <citation type="journal article" date="2015" name="Genome Announc.">
        <title>Expanding the biotechnology potential of lactobacilli through comparative genomics of 213 strains and associated genera.</title>
        <authorList>
            <person name="Sun Z."/>
            <person name="Harris H.M."/>
            <person name="McCann A."/>
            <person name="Guo C."/>
            <person name="Argimon S."/>
            <person name="Zhang W."/>
            <person name="Yang X."/>
            <person name="Jeffery I.B."/>
            <person name="Cooney J.C."/>
            <person name="Kagawa T.F."/>
            <person name="Liu W."/>
            <person name="Song Y."/>
            <person name="Salvetti E."/>
            <person name="Wrobel A."/>
            <person name="Rasinkangas P."/>
            <person name="Parkhill J."/>
            <person name="Rea M.C."/>
            <person name="O'Sullivan O."/>
            <person name="Ritari J."/>
            <person name="Douillard F.P."/>
            <person name="Paul Ross R."/>
            <person name="Yang R."/>
            <person name="Briner A.E."/>
            <person name="Felis G.E."/>
            <person name="de Vos W.M."/>
            <person name="Barrangou R."/>
            <person name="Klaenhammer T.R."/>
            <person name="Caufield P.W."/>
            <person name="Cui Y."/>
            <person name="Zhang H."/>
            <person name="O'Toole P.W."/>
        </authorList>
    </citation>
    <scope>NUCLEOTIDE SEQUENCE [LARGE SCALE GENOMIC DNA]</scope>
    <source>
        <strain evidence="2 3">DSM 20509</strain>
    </source>
</reference>
<feature type="transmembrane region" description="Helical" evidence="1">
    <location>
        <begin position="93"/>
        <end position="111"/>
    </location>
</feature>
<dbReference type="InterPro" id="IPR008407">
    <property type="entry name" value="Brnchd-chn_aa_trnsp_AzlD"/>
</dbReference>
<accession>A0A0R2AAQ2</accession>
<keyword evidence="1" id="KW-0472">Membrane</keyword>
<feature type="transmembrane region" description="Helical" evidence="1">
    <location>
        <begin position="42"/>
        <end position="60"/>
    </location>
</feature>
<evidence type="ECO:0000313" key="2">
    <source>
        <dbReference type="EMBL" id="KRM64529.1"/>
    </source>
</evidence>
<evidence type="ECO:0000256" key="1">
    <source>
        <dbReference type="SAM" id="Phobius"/>
    </source>
</evidence>
<dbReference type="AlphaFoldDB" id="A0A0R2AAQ2"/>
<evidence type="ECO:0000313" key="3">
    <source>
        <dbReference type="Proteomes" id="UP000051008"/>
    </source>
</evidence>
<keyword evidence="1" id="KW-0812">Transmembrane</keyword>